<gene>
    <name evidence="1" type="ORF">CAXC1_310009</name>
</gene>
<comment type="caution">
    <text evidence="1">The sequence shown here is derived from an EMBL/GenBank/DDBJ whole genome shotgun (WGS) entry which is preliminary data.</text>
</comment>
<dbReference type="EMBL" id="CAWVOK010000024">
    <property type="protein sequence ID" value="CAK8163167.1"/>
    <property type="molecule type" value="Genomic_DNA"/>
</dbReference>
<protein>
    <submittedName>
        <fullName evidence="1">Uncharacterized protein</fullName>
    </submittedName>
</protein>
<sequence length="300" mass="33489">MFPKFTMSVNDSANINDSRACLLFLELTNNVAFALGVDTANISFNTTANANGNVFIFNICPSGASSIDDVFAEQIFSTVFTCLKIKNHLSPAAQSAVEIIDQKALLRNVYNKEEEFEKDIWILYKNNLNIDNSICALIDYISSKPAVSLIKFGVDGNEFTLSGAKIFDITLPFVECVFDYFEVIEVSLLIKKADFDCTGFWEFKSAGQIIKAKIHPLCRKMLYRISCSCVLGAKYLSVSLALNCKVDITGMCLLNTKRFEIVNIFGEPRDVADNTEIVFKIDSEFVPKISTIAQDQLYLI</sequence>
<evidence type="ECO:0000313" key="1">
    <source>
        <dbReference type="EMBL" id="CAK8163167.1"/>
    </source>
</evidence>
<dbReference type="RefSeq" id="WP_338364150.1">
    <property type="nucleotide sequence ID" value="NZ_CAWVOK010000024.1"/>
</dbReference>
<accession>A0ABM9N8E6</accession>
<organism evidence="1 2">
    <name type="scientific">Candidatus Xenohaliotis californiensis</name>
    <dbReference type="NCBI Taxonomy" id="84677"/>
    <lineage>
        <taxon>Bacteria</taxon>
        <taxon>Pseudomonadati</taxon>
        <taxon>Pseudomonadota</taxon>
        <taxon>Alphaproteobacteria</taxon>
        <taxon>Rickettsiales</taxon>
        <taxon>Anaplasmataceae</taxon>
        <taxon>Candidatus Xenohaliotis</taxon>
    </lineage>
</organism>
<reference evidence="1 2" key="1">
    <citation type="submission" date="2024-01" db="EMBL/GenBank/DDBJ databases">
        <authorList>
            <person name="Kunselman E."/>
        </authorList>
    </citation>
    <scope>NUCLEOTIDE SEQUENCE [LARGE SCALE GENOMIC DNA]</scope>
    <source>
        <strain evidence="1">2 abalone samples</strain>
    </source>
</reference>
<keyword evidence="2" id="KW-1185">Reference proteome</keyword>
<name>A0ABM9N8E6_9RICK</name>
<evidence type="ECO:0000313" key="2">
    <source>
        <dbReference type="Proteomes" id="UP001314181"/>
    </source>
</evidence>
<proteinExistence type="predicted"/>
<dbReference type="Proteomes" id="UP001314181">
    <property type="component" value="Unassembled WGS sequence"/>
</dbReference>